<dbReference type="OMA" id="KNAISIW"/>
<evidence type="ECO:0000313" key="1">
    <source>
        <dbReference type="EMBL" id="OSS50317.1"/>
    </source>
</evidence>
<keyword evidence="2" id="KW-1185">Reference proteome</keyword>
<dbReference type="SUPFAM" id="SSF48208">
    <property type="entry name" value="Six-hairpin glycosidases"/>
    <property type="match status" value="1"/>
</dbReference>
<protein>
    <recommendedName>
        <fullName evidence="3">Mannan endo-1,6-alpha-mannosidase</fullName>
    </recommendedName>
</protein>
<accession>A0A1Y2M4C5</accession>
<dbReference type="InParanoid" id="A0A1Y2M4C5"/>
<dbReference type="Pfam" id="PF03663">
    <property type="entry name" value="Glyco_hydro_76"/>
    <property type="match status" value="1"/>
</dbReference>
<dbReference type="EMBL" id="KZ107842">
    <property type="protein sequence ID" value="OSS50317.1"/>
    <property type="molecule type" value="Genomic_DNA"/>
</dbReference>
<dbReference type="InterPro" id="IPR008928">
    <property type="entry name" value="6-hairpin_glycosidase_sf"/>
</dbReference>
<dbReference type="PANTHER" id="PTHR47791:SF1">
    <property type="entry name" value="ENDO MANNANASE, GH76 FAMILY (EUROFUNG)"/>
    <property type="match status" value="1"/>
</dbReference>
<gene>
    <name evidence="1" type="ORF">B5807_05061</name>
</gene>
<dbReference type="GO" id="GO:0005975">
    <property type="term" value="P:carbohydrate metabolic process"/>
    <property type="evidence" value="ECO:0007669"/>
    <property type="project" value="InterPro"/>
</dbReference>
<dbReference type="InterPro" id="IPR053169">
    <property type="entry name" value="MUG_Protein"/>
</dbReference>
<dbReference type="AlphaFoldDB" id="A0A1Y2M4C5"/>
<dbReference type="InterPro" id="IPR005198">
    <property type="entry name" value="Glyco_hydro_76"/>
</dbReference>
<sequence length="435" mass="48037">MFVEGLVLGTASAVIQGIRQMLALKMFLVQTSWPERLGVDRPVLVRPHSRRLWKHKTKHITQVRKTAQTLRDLNLPCFQLSVHILSVLLGPTMKYLTLVSLMLGTAFADYASEAESAIKLLQNKWYSTETGLWADTWWQSGNIVETIARFGILDADFKQTAIDIVSNTYAKSPNQKGYKNWHNDYYDDMGWWAMGWIASYDLTGDGKYLDTAKDLFEDMVGGASIPCGDGIWWNKPKEYISSISNELYLAVGASLANRVPSGEKAHYQDLAQVEWNWIWESGVINSDRLINDGIDKASCKNNGDTTWTYNQGVVLAGLSELAKAKSDGGLIQHATELAAASMTKLSDAGILTEPVGHPLDEQGAMFKGAYIRGLSSLNRNEKEQSRTDFLKKNADSLLQKAKNADGVFTDRWQGGSSGASATSHASGIDLLVAAM</sequence>
<evidence type="ECO:0000313" key="2">
    <source>
        <dbReference type="Proteomes" id="UP000193240"/>
    </source>
</evidence>
<organism evidence="1 2">
    <name type="scientific">Epicoccum nigrum</name>
    <name type="common">Soil fungus</name>
    <name type="synonym">Epicoccum purpurascens</name>
    <dbReference type="NCBI Taxonomy" id="105696"/>
    <lineage>
        <taxon>Eukaryota</taxon>
        <taxon>Fungi</taxon>
        <taxon>Dikarya</taxon>
        <taxon>Ascomycota</taxon>
        <taxon>Pezizomycotina</taxon>
        <taxon>Dothideomycetes</taxon>
        <taxon>Pleosporomycetidae</taxon>
        <taxon>Pleosporales</taxon>
        <taxon>Pleosporineae</taxon>
        <taxon>Didymellaceae</taxon>
        <taxon>Epicoccum</taxon>
    </lineage>
</organism>
<dbReference type="PANTHER" id="PTHR47791">
    <property type="entry name" value="MEIOTICALLY UP-REGULATED GENE 191 PROTEIN"/>
    <property type="match status" value="1"/>
</dbReference>
<evidence type="ECO:0008006" key="3">
    <source>
        <dbReference type="Google" id="ProtNLM"/>
    </source>
</evidence>
<dbReference type="STRING" id="105696.A0A1Y2M4C5"/>
<name>A0A1Y2M4C5_EPING</name>
<proteinExistence type="predicted"/>
<dbReference type="Gene3D" id="1.50.10.20">
    <property type="match status" value="1"/>
</dbReference>
<dbReference type="Proteomes" id="UP000193240">
    <property type="component" value="Unassembled WGS sequence"/>
</dbReference>
<reference evidence="1 2" key="1">
    <citation type="journal article" date="2017" name="Genome Announc.">
        <title>Genome sequence of the saprophytic ascomycete Epicoccum nigrum ICMP 19927 strain isolated from New Zealand.</title>
        <authorList>
            <person name="Fokin M."/>
            <person name="Fleetwood D."/>
            <person name="Weir B.S."/>
            <person name="Villas-Boas S.G."/>
        </authorList>
    </citation>
    <scope>NUCLEOTIDE SEQUENCE [LARGE SCALE GENOMIC DNA]</scope>
    <source>
        <strain evidence="1 2">ICMP 19927</strain>
    </source>
</reference>